<gene>
    <name evidence="3" type="ORF">C483_12108</name>
</gene>
<keyword evidence="4" id="KW-1185">Reference proteome</keyword>
<dbReference type="InterPro" id="IPR040624">
    <property type="entry name" value="HalOD1"/>
</dbReference>
<dbReference type="Proteomes" id="UP000011519">
    <property type="component" value="Unassembled WGS sequence"/>
</dbReference>
<evidence type="ECO:0000313" key="3">
    <source>
        <dbReference type="EMBL" id="ELY90252.1"/>
    </source>
</evidence>
<reference evidence="3 4" key="1">
    <citation type="journal article" date="2014" name="PLoS Genet.">
        <title>Phylogenetically driven sequencing of extremely halophilic archaea reveals strategies for static and dynamic osmo-response.</title>
        <authorList>
            <person name="Becker E.A."/>
            <person name="Seitzer P.M."/>
            <person name="Tritt A."/>
            <person name="Larsen D."/>
            <person name="Krusor M."/>
            <person name="Yao A.I."/>
            <person name="Wu D."/>
            <person name="Madern D."/>
            <person name="Eisen J.A."/>
            <person name="Darling A.E."/>
            <person name="Facciotti M.T."/>
        </authorList>
    </citation>
    <scope>NUCLEOTIDE SEQUENCE [LARGE SCALE GENOMIC DNA]</scope>
    <source>
        <strain evidence="3 4">JCM 10989</strain>
    </source>
</reference>
<dbReference type="RefSeq" id="WP_006653599.1">
    <property type="nucleotide sequence ID" value="NZ_AOIM01000035.1"/>
</dbReference>
<protein>
    <recommendedName>
        <fullName evidence="2">Halobacterial output domain-containing protein</fullName>
    </recommendedName>
</protein>
<evidence type="ECO:0000256" key="1">
    <source>
        <dbReference type="SAM" id="MobiDB-lite"/>
    </source>
</evidence>
<dbReference type="STRING" id="1227493.C483_12108"/>
<evidence type="ECO:0000313" key="4">
    <source>
        <dbReference type="Proteomes" id="UP000011519"/>
    </source>
</evidence>
<dbReference type="OrthoDB" id="271604at2157"/>
<feature type="region of interest" description="Disordered" evidence="1">
    <location>
        <begin position="1"/>
        <end position="31"/>
    </location>
</feature>
<feature type="domain" description="Halobacterial output" evidence="2">
    <location>
        <begin position="35"/>
        <end position="95"/>
    </location>
</feature>
<proteinExistence type="predicted"/>
<organism evidence="3 4">
    <name type="scientific">Natrialba hulunbeirensis JCM 10989</name>
    <dbReference type="NCBI Taxonomy" id="1227493"/>
    <lineage>
        <taxon>Archaea</taxon>
        <taxon>Methanobacteriati</taxon>
        <taxon>Methanobacteriota</taxon>
        <taxon>Stenosarchaea group</taxon>
        <taxon>Halobacteria</taxon>
        <taxon>Halobacteriales</taxon>
        <taxon>Natrialbaceae</taxon>
        <taxon>Natrialba</taxon>
    </lineage>
</organism>
<dbReference type="EMBL" id="AOIM01000035">
    <property type="protein sequence ID" value="ELY90252.1"/>
    <property type="molecule type" value="Genomic_DNA"/>
</dbReference>
<accession>L9ZXC3</accession>
<dbReference type="PATRIC" id="fig|1227493.4.peg.2421"/>
<evidence type="ECO:0000259" key="2">
    <source>
        <dbReference type="Pfam" id="PF18545"/>
    </source>
</evidence>
<dbReference type="Pfam" id="PF18545">
    <property type="entry name" value="HalOD1"/>
    <property type="match status" value="1"/>
</dbReference>
<name>L9ZXC3_9EURY</name>
<dbReference type="AlphaFoldDB" id="L9ZXC3"/>
<sequence length="116" mass="12625">MTDKLRSDGGNGDDSEGKPEPAATQSTYEITDGRLPSETVVRGVAALTNIPILDLEPLYTVIDPTQLDELYEKTPDTVQAELSFTYSGCAVTVTRTTVHVQMTTESDTEERNRNSG</sequence>
<comment type="caution">
    <text evidence="3">The sequence shown here is derived from an EMBL/GenBank/DDBJ whole genome shotgun (WGS) entry which is preliminary data.</text>
</comment>